<dbReference type="InParanoid" id="A0A2R6R5D5"/>
<dbReference type="Gene3D" id="3.10.20.90">
    <property type="entry name" value="Phosphatidylinositol 3-kinase Catalytic Subunit, Chain A, domain 1"/>
    <property type="match status" value="1"/>
</dbReference>
<dbReference type="AlphaFoldDB" id="A0A2R6R5D5"/>
<dbReference type="CDD" id="cd06410">
    <property type="entry name" value="PB1_UP2"/>
    <property type="match status" value="1"/>
</dbReference>
<feature type="domain" description="PB1" evidence="1">
    <location>
        <begin position="24"/>
        <end position="114"/>
    </location>
</feature>
<evidence type="ECO:0000259" key="1">
    <source>
        <dbReference type="SMART" id="SM00666"/>
    </source>
</evidence>
<dbReference type="PANTHER" id="PTHR31066">
    <property type="entry name" value="OS05G0427100 PROTEIN-RELATED"/>
    <property type="match status" value="1"/>
</dbReference>
<proteinExistence type="predicted"/>
<dbReference type="InterPro" id="IPR000270">
    <property type="entry name" value="PB1_dom"/>
</dbReference>
<accession>A0A2R6R5D5</accession>
<comment type="caution">
    <text evidence="2">The sequence shown here is derived from an EMBL/GenBank/DDBJ whole genome shotgun (WGS) entry which is preliminary data.</text>
</comment>
<dbReference type="Gramene" id="PSS21195">
    <property type="protein sequence ID" value="PSS21195"/>
    <property type="gene ID" value="CEY00_Acc10237"/>
</dbReference>
<reference evidence="3" key="2">
    <citation type="journal article" date="2018" name="BMC Genomics">
        <title>A manually annotated Actinidia chinensis var. chinensis (kiwifruit) genome highlights the challenges associated with draft genomes and gene prediction in plants.</title>
        <authorList>
            <person name="Pilkington S.M."/>
            <person name="Crowhurst R."/>
            <person name="Hilario E."/>
            <person name="Nardozza S."/>
            <person name="Fraser L."/>
            <person name="Peng Y."/>
            <person name="Gunaseelan K."/>
            <person name="Simpson R."/>
            <person name="Tahir J."/>
            <person name="Deroles S.C."/>
            <person name="Templeton K."/>
            <person name="Luo Z."/>
            <person name="Davy M."/>
            <person name="Cheng C."/>
            <person name="McNeilage M."/>
            <person name="Scaglione D."/>
            <person name="Liu Y."/>
            <person name="Zhang Q."/>
            <person name="Datson P."/>
            <person name="De Silva N."/>
            <person name="Gardiner S.E."/>
            <person name="Bassett H."/>
            <person name="Chagne D."/>
            <person name="McCallum J."/>
            <person name="Dzierzon H."/>
            <person name="Deng C."/>
            <person name="Wang Y.Y."/>
            <person name="Barron L."/>
            <person name="Manako K."/>
            <person name="Bowen J."/>
            <person name="Foster T.M."/>
            <person name="Erridge Z.A."/>
            <person name="Tiffin H."/>
            <person name="Waite C.N."/>
            <person name="Davies K.M."/>
            <person name="Grierson E.P."/>
            <person name="Laing W.A."/>
            <person name="Kirk R."/>
            <person name="Chen X."/>
            <person name="Wood M."/>
            <person name="Montefiori M."/>
            <person name="Brummell D.A."/>
            <person name="Schwinn K.E."/>
            <person name="Catanach A."/>
            <person name="Fullerton C."/>
            <person name="Li D."/>
            <person name="Meiyalaghan S."/>
            <person name="Nieuwenhuizen N."/>
            <person name="Read N."/>
            <person name="Prakash R."/>
            <person name="Hunter D."/>
            <person name="Zhang H."/>
            <person name="McKenzie M."/>
            <person name="Knabel M."/>
            <person name="Harris A."/>
            <person name="Allan A.C."/>
            <person name="Gleave A."/>
            <person name="Chen A."/>
            <person name="Janssen B.J."/>
            <person name="Plunkett B."/>
            <person name="Ampomah-Dwamena C."/>
            <person name="Voogd C."/>
            <person name="Leif D."/>
            <person name="Lafferty D."/>
            <person name="Souleyre E.J.F."/>
            <person name="Varkonyi-Gasic E."/>
            <person name="Gambi F."/>
            <person name="Hanley J."/>
            <person name="Yao J.L."/>
            <person name="Cheung J."/>
            <person name="David K.M."/>
            <person name="Warren B."/>
            <person name="Marsh K."/>
            <person name="Snowden K.C."/>
            <person name="Lin-Wang K."/>
            <person name="Brian L."/>
            <person name="Martinez-Sanchez M."/>
            <person name="Wang M."/>
            <person name="Ileperuma N."/>
            <person name="Macnee N."/>
            <person name="Campin R."/>
            <person name="McAtee P."/>
            <person name="Drummond R.S.M."/>
            <person name="Espley R.V."/>
            <person name="Ireland H.S."/>
            <person name="Wu R."/>
            <person name="Atkinson R.G."/>
            <person name="Karunairetnam S."/>
            <person name="Bulley S."/>
            <person name="Chunkath S."/>
            <person name="Hanley Z."/>
            <person name="Storey R."/>
            <person name="Thrimawithana A.H."/>
            <person name="Thomson S."/>
            <person name="David C."/>
            <person name="Testolin R."/>
            <person name="Huang H."/>
            <person name="Hellens R.P."/>
            <person name="Schaffer R.J."/>
        </authorList>
    </citation>
    <scope>NUCLEOTIDE SEQUENCE [LARGE SCALE GENOMIC DNA]</scope>
    <source>
        <strain evidence="3">cv. Red5</strain>
    </source>
</reference>
<organism evidence="2 3">
    <name type="scientific">Actinidia chinensis var. chinensis</name>
    <name type="common">Chinese soft-hair kiwi</name>
    <dbReference type="NCBI Taxonomy" id="1590841"/>
    <lineage>
        <taxon>Eukaryota</taxon>
        <taxon>Viridiplantae</taxon>
        <taxon>Streptophyta</taxon>
        <taxon>Embryophyta</taxon>
        <taxon>Tracheophyta</taxon>
        <taxon>Spermatophyta</taxon>
        <taxon>Magnoliopsida</taxon>
        <taxon>eudicotyledons</taxon>
        <taxon>Gunneridae</taxon>
        <taxon>Pentapetalae</taxon>
        <taxon>asterids</taxon>
        <taxon>Ericales</taxon>
        <taxon>Actinidiaceae</taxon>
        <taxon>Actinidia</taxon>
    </lineage>
</organism>
<dbReference type="OrthoDB" id="1938580at2759"/>
<dbReference type="Pfam" id="PF00564">
    <property type="entry name" value="PB1"/>
    <property type="match status" value="1"/>
</dbReference>
<dbReference type="PANTHER" id="PTHR31066:SF85">
    <property type="entry name" value="OS02G0809100 PROTEIN"/>
    <property type="match status" value="1"/>
</dbReference>
<keyword evidence="3" id="KW-1185">Reference proteome</keyword>
<dbReference type="SMART" id="SM00666">
    <property type="entry name" value="PB1"/>
    <property type="match status" value="1"/>
</dbReference>
<evidence type="ECO:0000313" key="2">
    <source>
        <dbReference type="EMBL" id="PSS21195.1"/>
    </source>
</evidence>
<gene>
    <name evidence="2" type="ORF">CEY00_Acc10237</name>
</gene>
<name>A0A2R6R5D5_ACTCC</name>
<dbReference type="EMBL" id="NKQK01000009">
    <property type="protein sequence ID" value="PSS21195.1"/>
    <property type="molecule type" value="Genomic_DNA"/>
</dbReference>
<dbReference type="Proteomes" id="UP000241394">
    <property type="component" value="Chromosome LG9"/>
</dbReference>
<reference evidence="2 3" key="1">
    <citation type="submission" date="2017-07" db="EMBL/GenBank/DDBJ databases">
        <title>An improved, manually edited Actinidia chinensis var. chinensis (kiwifruit) genome highlights the challenges associated with draft genomes and gene prediction in plants.</title>
        <authorList>
            <person name="Pilkington S."/>
            <person name="Crowhurst R."/>
            <person name="Hilario E."/>
            <person name="Nardozza S."/>
            <person name="Fraser L."/>
            <person name="Peng Y."/>
            <person name="Gunaseelan K."/>
            <person name="Simpson R."/>
            <person name="Tahir J."/>
            <person name="Deroles S."/>
            <person name="Templeton K."/>
            <person name="Luo Z."/>
            <person name="Davy M."/>
            <person name="Cheng C."/>
            <person name="Mcneilage M."/>
            <person name="Scaglione D."/>
            <person name="Liu Y."/>
            <person name="Zhang Q."/>
            <person name="Datson P."/>
            <person name="De Silva N."/>
            <person name="Gardiner S."/>
            <person name="Bassett H."/>
            <person name="Chagne D."/>
            <person name="Mccallum J."/>
            <person name="Dzierzon H."/>
            <person name="Deng C."/>
            <person name="Wang Y.-Y."/>
            <person name="Barron N."/>
            <person name="Manako K."/>
            <person name="Bowen J."/>
            <person name="Foster T."/>
            <person name="Erridge Z."/>
            <person name="Tiffin H."/>
            <person name="Waite C."/>
            <person name="Davies K."/>
            <person name="Grierson E."/>
            <person name="Laing W."/>
            <person name="Kirk R."/>
            <person name="Chen X."/>
            <person name="Wood M."/>
            <person name="Montefiori M."/>
            <person name="Brummell D."/>
            <person name="Schwinn K."/>
            <person name="Catanach A."/>
            <person name="Fullerton C."/>
            <person name="Li D."/>
            <person name="Meiyalaghan S."/>
            <person name="Nieuwenhuizen N."/>
            <person name="Read N."/>
            <person name="Prakash R."/>
            <person name="Hunter D."/>
            <person name="Zhang H."/>
            <person name="Mckenzie M."/>
            <person name="Knabel M."/>
            <person name="Harris A."/>
            <person name="Allan A."/>
            <person name="Chen A."/>
            <person name="Janssen B."/>
            <person name="Plunkett B."/>
            <person name="Dwamena C."/>
            <person name="Voogd C."/>
            <person name="Leif D."/>
            <person name="Lafferty D."/>
            <person name="Souleyre E."/>
            <person name="Varkonyi-Gasic E."/>
            <person name="Gambi F."/>
            <person name="Hanley J."/>
            <person name="Yao J.-L."/>
            <person name="Cheung J."/>
            <person name="David K."/>
            <person name="Warren B."/>
            <person name="Marsh K."/>
            <person name="Snowden K."/>
            <person name="Lin-Wang K."/>
            <person name="Brian L."/>
            <person name="Martinez-Sanchez M."/>
            <person name="Wang M."/>
            <person name="Ileperuma N."/>
            <person name="Macnee N."/>
            <person name="Campin R."/>
            <person name="Mcatee P."/>
            <person name="Drummond R."/>
            <person name="Espley R."/>
            <person name="Ireland H."/>
            <person name="Wu R."/>
            <person name="Atkinson R."/>
            <person name="Karunairetnam S."/>
            <person name="Bulley S."/>
            <person name="Chunkath S."/>
            <person name="Hanley Z."/>
            <person name="Storey R."/>
            <person name="Thrimawithana A."/>
            <person name="Thomson S."/>
            <person name="David C."/>
            <person name="Testolin R."/>
        </authorList>
    </citation>
    <scope>NUCLEOTIDE SEQUENCE [LARGE SCALE GENOMIC DNA]</scope>
    <source>
        <strain evidence="3">cv. Red5</strain>
        <tissue evidence="2">Young leaf</tissue>
    </source>
</reference>
<protein>
    <submittedName>
        <fullName evidence="2">Phox/Bem1p protein</fullName>
    </submittedName>
</protein>
<dbReference type="STRING" id="1590841.A0A2R6R5D5"/>
<sequence>MDNHNSDSKVKLMCSYGGWIQPRPHDHQLAYIGGDTKILAVDRRVKFADIVAKLISLFNAVMIVSFKYQLPGEDLDALVSVINDDDLEHMMTEYDRIHAGSPKPARIRLFLFAPNLPKPKNGSITVPSSAQLNPDFLFGFDKEYEYDCQTGSIPESKISMDPLWIGPDIPGLDPPNRTELHTQIQECPFAGFNETLSRESHVTCAGLVVYRIPVAAGGYPIGIPPVRVVYREQPVYSFVPEMTEQNLGFGADGRRLIAGVGLEEGGIGHVGSDAVGDQKSTLG</sequence>
<evidence type="ECO:0000313" key="3">
    <source>
        <dbReference type="Proteomes" id="UP000241394"/>
    </source>
</evidence>
<dbReference type="InterPro" id="IPR053198">
    <property type="entry name" value="Gynoecium_Dev_Regulator"/>
</dbReference>
<dbReference type="SUPFAM" id="SSF54277">
    <property type="entry name" value="CAD &amp; PB1 domains"/>
    <property type="match status" value="1"/>
</dbReference>